<feature type="region of interest" description="Disordered" evidence="8">
    <location>
        <begin position="175"/>
        <end position="237"/>
    </location>
</feature>
<dbReference type="GO" id="GO:0005886">
    <property type="term" value="C:plasma membrane"/>
    <property type="evidence" value="ECO:0007669"/>
    <property type="project" value="TreeGrafter"/>
</dbReference>
<dbReference type="GO" id="GO:0030215">
    <property type="term" value="F:semaphorin receptor binding"/>
    <property type="evidence" value="ECO:0007669"/>
    <property type="project" value="InterPro"/>
</dbReference>
<comment type="similarity">
    <text evidence="2">Belongs to the semaphorin family.</text>
</comment>
<reference evidence="10 11" key="1">
    <citation type="submission" date="2019-03" db="EMBL/GenBank/DDBJ databases">
        <title>First draft genome of Liparis tanakae, snailfish: a comprehensive survey of snailfish specific genes.</title>
        <authorList>
            <person name="Kim W."/>
            <person name="Song I."/>
            <person name="Jeong J.-H."/>
            <person name="Kim D."/>
            <person name="Kim S."/>
            <person name="Ryu S."/>
            <person name="Song J.Y."/>
            <person name="Lee S.K."/>
        </authorList>
    </citation>
    <scope>NUCLEOTIDE SEQUENCE [LARGE SCALE GENOMIC DNA]</scope>
    <source>
        <tissue evidence="10">Muscle</tissue>
    </source>
</reference>
<comment type="subcellular location">
    <subcellularLocation>
        <location evidence="1">Secreted</location>
    </subcellularLocation>
</comment>
<dbReference type="PANTHER" id="PTHR11036">
    <property type="entry name" value="SEMAPHORIN"/>
    <property type="match status" value="1"/>
</dbReference>
<evidence type="ECO:0000313" key="11">
    <source>
        <dbReference type="Proteomes" id="UP000314294"/>
    </source>
</evidence>
<keyword evidence="3" id="KW-0964">Secreted</keyword>
<dbReference type="Pfam" id="PF13895">
    <property type="entry name" value="Ig_2"/>
    <property type="match status" value="1"/>
</dbReference>
<organism evidence="10 11">
    <name type="scientific">Liparis tanakae</name>
    <name type="common">Tanaka's snailfish</name>
    <dbReference type="NCBI Taxonomy" id="230148"/>
    <lineage>
        <taxon>Eukaryota</taxon>
        <taxon>Metazoa</taxon>
        <taxon>Chordata</taxon>
        <taxon>Craniata</taxon>
        <taxon>Vertebrata</taxon>
        <taxon>Euteleostomi</taxon>
        <taxon>Actinopterygii</taxon>
        <taxon>Neopterygii</taxon>
        <taxon>Teleostei</taxon>
        <taxon>Neoteleostei</taxon>
        <taxon>Acanthomorphata</taxon>
        <taxon>Eupercaria</taxon>
        <taxon>Perciformes</taxon>
        <taxon>Cottioidei</taxon>
        <taxon>Cottales</taxon>
        <taxon>Liparidae</taxon>
        <taxon>Liparis</taxon>
    </lineage>
</organism>
<dbReference type="InterPro" id="IPR007110">
    <property type="entry name" value="Ig-like_dom"/>
</dbReference>
<evidence type="ECO:0000256" key="1">
    <source>
        <dbReference type="ARBA" id="ARBA00004613"/>
    </source>
</evidence>
<keyword evidence="7" id="KW-0393">Immunoglobulin domain</keyword>
<evidence type="ECO:0000313" key="10">
    <source>
        <dbReference type="EMBL" id="TNN64699.1"/>
    </source>
</evidence>
<dbReference type="GO" id="GO:0030335">
    <property type="term" value="P:positive regulation of cell migration"/>
    <property type="evidence" value="ECO:0007669"/>
    <property type="project" value="TreeGrafter"/>
</dbReference>
<dbReference type="GO" id="GO:0071526">
    <property type="term" value="P:semaphorin-plexin signaling pathway"/>
    <property type="evidence" value="ECO:0007669"/>
    <property type="project" value="TreeGrafter"/>
</dbReference>
<comment type="caution">
    <text evidence="10">The sequence shown here is derived from an EMBL/GenBank/DDBJ whole genome shotgun (WGS) entry which is preliminary data.</text>
</comment>
<dbReference type="GO" id="GO:0098978">
    <property type="term" value="C:glutamatergic synapse"/>
    <property type="evidence" value="ECO:0007669"/>
    <property type="project" value="TreeGrafter"/>
</dbReference>
<keyword evidence="6" id="KW-0325">Glycoprotein</keyword>
<dbReference type="PROSITE" id="PS50835">
    <property type="entry name" value="IG_LIKE"/>
    <property type="match status" value="1"/>
</dbReference>
<gene>
    <name evidence="10" type="primary">Sema3d</name>
    <name evidence="10" type="ORF">EYF80_025106</name>
</gene>
<dbReference type="FunFam" id="2.60.40.10:FF:000030">
    <property type="entry name" value="Semaphorin 3F like"/>
    <property type="match status" value="1"/>
</dbReference>
<sequence length="237" mass="26761">MLYFFVSYSNWRFSLHRRNTRHLGEDEDPLTQCVRQGAGLQVEAEQRMMMVAEGNSTYLECLPRSRHAAVTWYKQAGENSPELNQVVTGDQLLVIERGILIRQAELSHGGVYHCQVEEHGYHWTAVTVRLAVWSPSANRLLASWSASSYQSTGSKPWYKDVMALIHPGNLGQHCRALGYRPPRNHRRHGDIMKEPKKEKERGERHKHGEGRGGGGGGGRAAGRKSRSKPQQRAPRSA</sequence>
<keyword evidence="11" id="KW-1185">Reference proteome</keyword>
<dbReference type="GO" id="GO:0030424">
    <property type="term" value="C:axon"/>
    <property type="evidence" value="ECO:0007669"/>
    <property type="project" value="TreeGrafter"/>
</dbReference>
<keyword evidence="4" id="KW-0732">Signal</keyword>
<protein>
    <submittedName>
        <fullName evidence="10">Semaphorin-3D</fullName>
    </submittedName>
</protein>
<dbReference type="Proteomes" id="UP000314294">
    <property type="component" value="Unassembled WGS sequence"/>
</dbReference>
<dbReference type="GO" id="GO:0038191">
    <property type="term" value="F:neuropilin binding"/>
    <property type="evidence" value="ECO:0007669"/>
    <property type="project" value="TreeGrafter"/>
</dbReference>
<evidence type="ECO:0000256" key="3">
    <source>
        <dbReference type="ARBA" id="ARBA00022525"/>
    </source>
</evidence>
<dbReference type="Gene3D" id="2.60.40.10">
    <property type="entry name" value="Immunoglobulins"/>
    <property type="match status" value="1"/>
</dbReference>
<dbReference type="OrthoDB" id="9988752at2759"/>
<evidence type="ECO:0000256" key="7">
    <source>
        <dbReference type="ARBA" id="ARBA00023319"/>
    </source>
</evidence>
<evidence type="ECO:0000256" key="2">
    <source>
        <dbReference type="ARBA" id="ARBA00009492"/>
    </source>
</evidence>
<feature type="domain" description="Ig-like" evidence="9">
    <location>
        <begin position="29"/>
        <end position="131"/>
    </location>
</feature>
<evidence type="ECO:0000256" key="4">
    <source>
        <dbReference type="ARBA" id="ARBA00022729"/>
    </source>
</evidence>
<proteinExistence type="inferred from homology"/>
<dbReference type="EMBL" id="SRLO01000248">
    <property type="protein sequence ID" value="TNN64699.1"/>
    <property type="molecule type" value="Genomic_DNA"/>
</dbReference>
<dbReference type="PANTHER" id="PTHR11036:SF21">
    <property type="entry name" value="SEMA DOMAIN, IMMUNOGLOBULIN DOMAIN (IG), SHORT BASIC DOMAIN, SECRETED, (SEMAPHORIN) 3H ISOFORM 2 PRECURSOR"/>
    <property type="match status" value="1"/>
</dbReference>
<keyword evidence="5" id="KW-1015">Disulfide bond</keyword>
<dbReference type="InterPro" id="IPR036179">
    <property type="entry name" value="Ig-like_dom_sf"/>
</dbReference>
<evidence type="ECO:0000259" key="9">
    <source>
        <dbReference type="PROSITE" id="PS50835"/>
    </source>
</evidence>
<dbReference type="GO" id="GO:0008045">
    <property type="term" value="P:motor neuron axon guidance"/>
    <property type="evidence" value="ECO:0007669"/>
    <property type="project" value="TreeGrafter"/>
</dbReference>
<dbReference type="InterPro" id="IPR013783">
    <property type="entry name" value="Ig-like_fold"/>
</dbReference>
<evidence type="ECO:0000256" key="8">
    <source>
        <dbReference type="SAM" id="MobiDB-lite"/>
    </source>
</evidence>
<dbReference type="SMART" id="SM00409">
    <property type="entry name" value="IG"/>
    <property type="match status" value="1"/>
</dbReference>
<dbReference type="InterPro" id="IPR027231">
    <property type="entry name" value="Semaphorin"/>
</dbReference>
<name>A0A4Z2HFR9_9TELE</name>
<dbReference type="GO" id="GO:0005615">
    <property type="term" value="C:extracellular space"/>
    <property type="evidence" value="ECO:0007669"/>
    <property type="project" value="TreeGrafter"/>
</dbReference>
<dbReference type="GO" id="GO:0045499">
    <property type="term" value="F:chemorepellent activity"/>
    <property type="evidence" value="ECO:0007669"/>
    <property type="project" value="TreeGrafter"/>
</dbReference>
<accession>A0A4Z2HFR9</accession>
<dbReference type="AlphaFoldDB" id="A0A4Z2HFR9"/>
<feature type="compositionally biased region" description="Basic and acidic residues" evidence="8">
    <location>
        <begin position="189"/>
        <end position="203"/>
    </location>
</feature>
<feature type="compositionally biased region" description="Gly residues" evidence="8">
    <location>
        <begin position="211"/>
        <end position="220"/>
    </location>
</feature>
<dbReference type="InterPro" id="IPR003599">
    <property type="entry name" value="Ig_sub"/>
</dbReference>
<evidence type="ECO:0000256" key="5">
    <source>
        <dbReference type="ARBA" id="ARBA00023157"/>
    </source>
</evidence>
<dbReference type="SUPFAM" id="SSF48726">
    <property type="entry name" value="Immunoglobulin"/>
    <property type="match status" value="1"/>
</dbReference>
<evidence type="ECO:0000256" key="6">
    <source>
        <dbReference type="ARBA" id="ARBA00023180"/>
    </source>
</evidence>
<dbReference type="GO" id="GO:0001755">
    <property type="term" value="P:neural crest cell migration"/>
    <property type="evidence" value="ECO:0007669"/>
    <property type="project" value="TreeGrafter"/>
</dbReference>